<sequence length="138" mass="15527">MEEFYPYTLTIHLLCAILFIGYLFVDVFVLGVVKKKNPNFDKSLFSATGVKIMPFVVLLLFLSGGALAGFHFKPLNLLFAVKIILAFGILSLVVFSLFCHFILKKKNPLGAFIHPFVFVLCIAIVILAKLMNYFFIPC</sequence>
<keyword evidence="1" id="KW-1133">Transmembrane helix</keyword>
<dbReference type="HOGENOM" id="CLU_120951_1_0_7"/>
<evidence type="ECO:0000256" key="1">
    <source>
        <dbReference type="SAM" id="Phobius"/>
    </source>
</evidence>
<dbReference type="InterPro" id="IPR007418">
    <property type="entry name" value="DUF474"/>
</dbReference>
<dbReference type="EMBL" id="CP000538">
    <property type="protein sequence ID" value="EAQ72435.1"/>
    <property type="molecule type" value="Genomic_DNA"/>
</dbReference>
<feature type="transmembrane region" description="Helical" evidence="1">
    <location>
        <begin position="78"/>
        <end position="103"/>
    </location>
</feature>
<name>A0A0H3PAU7_CAMJJ</name>
<feature type="transmembrane region" description="Helical" evidence="1">
    <location>
        <begin position="115"/>
        <end position="136"/>
    </location>
</feature>
<feature type="transmembrane region" description="Helical" evidence="1">
    <location>
        <begin position="6"/>
        <end position="32"/>
    </location>
</feature>
<evidence type="ECO:0000313" key="2">
    <source>
        <dbReference type="EMBL" id="EAQ72435.1"/>
    </source>
</evidence>
<dbReference type="AlphaFoldDB" id="A0A0H3PAU7"/>
<reference evidence="3" key="1">
    <citation type="submission" date="2006-12" db="EMBL/GenBank/DDBJ databases">
        <authorList>
            <person name="Fouts D.E."/>
            <person name="Nelson K.E."/>
            <person name="Sebastian Y."/>
        </authorList>
    </citation>
    <scope>NUCLEOTIDE SEQUENCE [LARGE SCALE GENOMIC DNA]</scope>
    <source>
        <strain evidence="3">81-176</strain>
    </source>
</reference>
<keyword evidence="1" id="KW-0812">Transmembrane</keyword>
<evidence type="ECO:0008006" key="4">
    <source>
        <dbReference type="Google" id="ProtNLM"/>
    </source>
</evidence>
<dbReference type="eggNOG" id="COG3399">
    <property type="taxonomic scope" value="Bacteria"/>
</dbReference>
<feature type="transmembrane region" description="Helical" evidence="1">
    <location>
        <begin position="52"/>
        <end position="72"/>
    </location>
</feature>
<dbReference type="KEGG" id="cjj:CJJ81176_0847"/>
<protein>
    <recommendedName>
        <fullName evidence="4">Integral membrane protein</fullName>
    </recommendedName>
</protein>
<proteinExistence type="predicted"/>
<dbReference type="Proteomes" id="UP000000646">
    <property type="component" value="Chromosome"/>
</dbReference>
<evidence type="ECO:0000313" key="3">
    <source>
        <dbReference type="Proteomes" id="UP000000646"/>
    </source>
</evidence>
<organism evidence="2 3">
    <name type="scientific">Campylobacter jejuni subsp. jejuni serotype O:23/36 (strain 81-176)</name>
    <dbReference type="NCBI Taxonomy" id="354242"/>
    <lineage>
        <taxon>Bacteria</taxon>
        <taxon>Pseudomonadati</taxon>
        <taxon>Campylobacterota</taxon>
        <taxon>Epsilonproteobacteria</taxon>
        <taxon>Campylobacterales</taxon>
        <taxon>Campylobacteraceae</taxon>
        <taxon>Campylobacter</taxon>
    </lineage>
</organism>
<gene>
    <name evidence="2" type="ordered locus">CJJ81176_0847</name>
</gene>
<dbReference type="RefSeq" id="WP_002856751.1">
    <property type="nucleotide sequence ID" value="NC_008787.1"/>
</dbReference>
<dbReference type="PIRSF" id="PIRSF015875">
    <property type="entry name" value="UCP015875"/>
    <property type="match status" value="1"/>
</dbReference>
<accession>A0A0H3PAU7</accession>
<keyword evidence="1" id="KW-0472">Membrane</keyword>